<feature type="region of interest" description="Disordered" evidence="6">
    <location>
        <begin position="214"/>
        <end position="250"/>
    </location>
</feature>
<dbReference type="InterPro" id="IPR036286">
    <property type="entry name" value="LexA/Signal_pep-like_sf"/>
</dbReference>
<gene>
    <name evidence="8" type="ORF">JKK62_07980</name>
</gene>
<evidence type="ECO:0000256" key="1">
    <source>
        <dbReference type="ARBA" id="ARBA00004370"/>
    </source>
</evidence>
<accession>A0A934TZT2</accession>
<dbReference type="NCBIfam" id="TIGR02228">
    <property type="entry name" value="sigpep_I_arch"/>
    <property type="match status" value="1"/>
</dbReference>
<evidence type="ECO:0000256" key="2">
    <source>
        <dbReference type="ARBA" id="ARBA00022692"/>
    </source>
</evidence>
<dbReference type="GO" id="GO:0006465">
    <property type="term" value="P:signal peptide processing"/>
    <property type="evidence" value="ECO:0007669"/>
    <property type="project" value="UniProtKB-UniRule"/>
</dbReference>
<keyword evidence="2 7" id="KW-0812">Transmembrane</keyword>
<dbReference type="EMBL" id="JAEQMG010000068">
    <property type="protein sequence ID" value="MBK6088590.1"/>
    <property type="molecule type" value="Genomic_DNA"/>
</dbReference>
<dbReference type="SUPFAM" id="SSF51306">
    <property type="entry name" value="LexA/Signal peptidase"/>
    <property type="match status" value="1"/>
</dbReference>
<dbReference type="EC" id="3.4.21.89" evidence="5"/>
<dbReference type="AlphaFoldDB" id="A0A934TZT2"/>
<dbReference type="InterPro" id="IPR019533">
    <property type="entry name" value="Peptidase_S26"/>
</dbReference>
<comment type="caution">
    <text evidence="8">The sequence shown here is derived from an EMBL/GenBank/DDBJ whole genome shotgun (WGS) entry which is preliminary data.</text>
</comment>
<evidence type="ECO:0000256" key="4">
    <source>
        <dbReference type="ARBA" id="ARBA00023136"/>
    </source>
</evidence>
<dbReference type="GO" id="GO:0004252">
    <property type="term" value="F:serine-type endopeptidase activity"/>
    <property type="evidence" value="ECO:0007669"/>
    <property type="project" value="UniProtKB-UniRule"/>
</dbReference>
<name>A0A934TZT2_9FIRM</name>
<evidence type="ECO:0000256" key="7">
    <source>
        <dbReference type="SAM" id="Phobius"/>
    </source>
</evidence>
<dbReference type="GO" id="GO:0009003">
    <property type="term" value="F:signal peptidase activity"/>
    <property type="evidence" value="ECO:0007669"/>
    <property type="project" value="UniProtKB-EC"/>
</dbReference>
<dbReference type="CDD" id="cd06530">
    <property type="entry name" value="S26_SPase_I"/>
    <property type="match status" value="1"/>
</dbReference>
<evidence type="ECO:0000256" key="5">
    <source>
        <dbReference type="NCBIfam" id="TIGR02228"/>
    </source>
</evidence>
<feature type="compositionally biased region" description="Acidic residues" evidence="6">
    <location>
        <begin position="226"/>
        <end position="250"/>
    </location>
</feature>
<proteinExistence type="predicted"/>
<dbReference type="InterPro" id="IPR001733">
    <property type="entry name" value="Peptidase_S26B"/>
</dbReference>
<dbReference type="Proteomes" id="UP000633365">
    <property type="component" value="Unassembled WGS sequence"/>
</dbReference>
<keyword evidence="9" id="KW-1185">Reference proteome</keyword>
<keyword evidence="8" id="KW-0378">Hydrolase</keyword>
<evidence type="ECO:0000256" key="3">
    <source>
        <dbReference type="ARBA" id="ARBA00022989"/>
    </source>
</evidence>
<keyword evidence="3 7" id="KW-1133">Transmembrane helix</keyword>
<evidence type="ECO:0000313" key="8">
    <source>
        <dbReference type="EMBL" id="MBK6088590.1"/>
    </source>
</evidence>
<comment type="subcellular location">
    <subcellularLocation>
        <location evidence="1">Membrane</location>
    </subcellularLocation>
</comment>
<sequence length="250" mass="28172">MIKNVVCWTLIIILSFAVITFLLTRFAGGTPSLFGYTLQRVSSGSMVPELEVGDVILSRNVGESDELKVDDIITFDGSDQFGEKNVTHRIIVAPYEANGVVMLQTKGDANYIADNPIAFSRVQSLMLKKLDFLRTIYDLFLSPWGLIIFIALLLLVFFDELMNIIKIATGNYRDEDEESISEIIERIQREDMEKAEEKKRRALKNTQDMVSIMAESGSEKAVPSEEAPEAASEDEPEDEPEENADEKYEE</sequence>
<keyword evidence="4 7" id="KW-0472">Membrane</keyword>
<evidence type="ECO:0000313" key="9">
    <source>
        <dbReference type="Proteomes" id="UP000633365"/>
    </source>
</evidence>
<evidence type="ECO:0000256" key="6">
    <source>
        <dbReference type="SAM" id="MobiDB-lite"/>
    </source>
</evidence>
<reference evidence="8" key="1">
    <citation type="submission" date="2021-01" db="EMBL/GenBank/DDBJ databases">
        <title>Genome public.</title>
        <authorList>
            <person name="Liu C."/>
            <person name="Sun Q."/>
        </authorList>
    </citation>
    <scope>NUCLEOTIDE SEQUENCE</scope>
    <source>
        <strain evidence="8">M6</strain>
    </source>
</reference>
<feature type="transmembrane region" description="Helical" evidence="7">
    <location>
        <begin position="136"/>
        <end position="158"/>
    </location>
</feature>
<protein>
    <recommendedName>
        <fullName evidence="5">Signal peptidase I</fullName>
        <ecNumber evidence="5">3.4.21.89</ecNumber>
    </recommendedName>
</protein>
<dbReference type="GO" id="GO:0016020">
    <property type="term" value="C:membrane"/>
    <property type="evidence" value="ECO:0007669"/>
    <property type="project" value="UniProtKB-SubCell"/>
</dbReference>
<organism evidence="8 9">
    <name type="scientific">Ruminococcus difficilis</name>
    <dbReference type="NCBI Taxonomy" id="2763069"/>
    <lineage>
        <taxon>Bacteria</taxon>
        <taxon>Bacillati</taxon>
        <taxon>Bacillota</taxon>
        <taxon>Clostridia</taxon>
        <taxon>Eubacteriales</taxon>
        <taxon>Oscillospiraceae</taxon>
        <taxon>Ruminococcus</taxon>
    </lineage>
</organism>